<evidence type="ECO:0000259" key="2">
    <source>
        <dbReference type="Pfam" id="PF06813"/>
    </source>
</evidence>
<dbReference type="InterPro" id="IPR036259">
    <property type="entry name" value="MFS_trans_sf"/>
</dbReference>
<feature type="transmembrane region" description="Helical" evidence="1">
    <location>
        <begin position="33"/>
        <end position="55"/>
    </location>
</feature>
<dbReference type="PANTHER" id="PTHR37212:SF2">
    <property type="entry name" value="ACTIN PROTEIN 2_3 COMPLEX SUBUNIT-LIKE PROTEIN"/>
    <property type="match status" value="1"/>
</dbReference>
<feature type="transmembrane region" description="Helical" evidence="1">
    <location>
        <begin position="97"/>
        <end position="118"/>
    </location>
</feature>
<feature type="transmembrane region" description="Helical" evidence="1">
    <location>
        <begin position="192"/>
        <end position="210"/>
    </location>
</feature>
<proteinExistence type="predicted"/>
<evidence type="ECO:0000313" key="4">
    <source>
        <dbReference type="Proteomes" id="UP001227230"/>
    </source>
</evidence>
<name>A0ABY9C4A7_VITVI</name>
<protein>
    <recommendedName>
        <fullName evidence="2">Nodulin-like domain-containing protein</fullName>
    </recommendedName>
</protein>
<keyword evidence="1" id="KW-0812">Transmembrane</keyword>
<sequence>MATVAPTSCASGGGIEGCSRASRFAVHVIKGRWFSVCASFLVMIGPGSTYLFGIYSQEIKSALGYDQTTLNLLGFFKDMGTNIGVPAGLVAEVTPTWFVLLLGSALNLWGYLMIWLAVTARIARPKVWHMCVYNFVGSNSQNFANTGALVTCVKNFPESRGIMIGLLKGFVGLGGAIMTQFYFAIYGDDSKALILMVGWFPAALCVIFVYTIRTMKVVRQPNEVKMFYQFLYVSIVLALFLMVMTIVQKQIVFPRAAYAGSVTVVCVLLFLPFVIAIREELTFWNLERQHDNSPTEVARCARPRRIVWEEMIDMDGPLDFESEDPLLSSSTPKKKRRKVIGLDDLLTDYYKEKSRLVERESKRAKASKCYNSDEDDDVSKETAFFETIDECQQQMKEISSEDEISYWGMQVFGNQKTPQPVTFPELRSCEILNSFMNNELNSSVELCAEKGEAFLEGLIVNGWLSKLVFMCGHVEKSIAMWTFNLMLYSSKEELRTSACDFWCSILSKTEVDLPFAKIDWFPSYSDLKRALEIYGFLPNFSSNRELLNTDSDTGGPPQNIRAWMKFMAICCQVRSKHSIFSTSEAEELIEVVICLFLDRQLQGLSMLFYECMLSVISFFTEKEWHYSCEKVAKSLACRVPQDLNCLRIVECISGVNTRSKCLRSAVAFQILVNCFDNKVTDAEEILKFLISINVKDRSCDLFKMYIYLVLTENWLYSNPLLEDKPVINEMWSLYLRNCSCQITNTDLRTYASKVRNKASYLLQGTVKG</sequence>
<dbReference type="EMBL" id="CP126653">
    <property type="protein sequence ID" value="WJZ89767.1"/>
    <property type="molecule type" value="Genomic_DNA"/>
</dbReference>
<dbReference type="Pfam" id="PF06813">
    <property type="entry name" value="Nodulin-like"/>
    <property type="match status" value="1"/>
</dbReference>
<keyword evidence="1" id="KW-1133">Transmembrane helix</keyword>
<dbReference type="InterPro" id="IPR010658">
    <property type="entry name" value="Nodulin-like"/>
</dbReference>
<evidence type="ECO:0000313" key="3">
    <source>
        <dbReference type="EMBL" id="WJZ89767.1"/>
    </source>
</evidence>
<dbReference type="Proteomes" id="UP001227230">
    <property type="component" value="Chromosome 6"/>
</dbReference>
<feature type="transmembrane region" description="Helical" evidence="1">
    <location>
        <begin position="257"/>
        <end position="277"/>
    </location>
</feature>
<reference evidence="3 4" key="1">
    <citation type="journal article" date="2023" name="Hortic Res">
        <title>The complete reference genome for grapevine (Vitis vinifera L.) genetics and breeding.</title>
        <authorList>
            <person name="Shi X."/>
            <person name="Cao S."/>
            <person name="Wang X."/>
            <person name="Huang S."/>
            <person name="Wang Y."/>
            <person name="Liu Z."/>
            <person name="Liu W."/>
            <person name="Leng X."/>
            <person name="Peng Y."/>
            <person name="Wang N."/>
            <person name="Wang Y."/>
            <person name="Ma Z."/>
            <person name="Xu X."/>
            <person name="Zhang F."/>
            <person name="Xue H."/>
            <person name="Zhong H."/>
            <person name="Wang Y."/>
            <person name="Zhang K."/>
            <person name="Velt A."/>
            <person name="Avia K."/>
            <person name="Holtgrawe D."/>
            <person name="Grimplet J."/>
            <person name="Matus J.T."/>
            <person name="Ware D."/>
            <person name="Wu X."/>
            <person name="Wang H."/>
            <person name="Liu C."/>
            <person name="Fang Y."/>
            <person name="Rustenholz C."/>
            <person name="Cheng Z."/>
            <person name="Xiao H."/>
            <person name="Zhou Y."/>
        </authorList>
    </citation>
    <scope>NUCLEOTIDE SEQUENCE [LARGE SCALE GENOMIC DNA]</scope>
    <source>
        <strain evidence="4">cv. Pinot noir / PN40024</strain>
        <tissue evidence="3">Leaf</tissue>
    </source>
</reference>
<accession>A0ABY9C4A7</accession>
<evidence type="ECO:0000256" key="1">
    <source>
        <dbReference type="SAM" id="Phobius"/>
    </source>
</evidence>
<keyword evidence="1" id="KW-0472">Membrane</keyword>
<organism evidence="3 4">
    <name type="scientific">Vitis vinifera</name>
    <name type="common">Grape</name>
    <dbReference type="NCBI Taxonomy" id="29760"/>
    <lineage>
        <taxon>Eukaryota</taxon>
        <taxon>Viridiplantae</taxon>
        <taxon>Streptophyta</taxon>
        <taxon>Embryophyta</taxon>
        <taxon>Tracheophyta</taxon>
        <taxon>Spermatophyta</taxon>
        <taxon>Magnoliopsida</taxon>
        <taxon>eudicotyledons</taxon>
        <taxon>Gunneridae</taxon>
        <taxon>Pentapetalae</taxon>
        <taxon>rosids</taxon>
        <taxon>Vitales</taxon>
        <taxon>Vitaceae</taxon>
        <taxon>Viteae</taxon>
        <taxon>Vitis</taxon>
    </lineage>
</organism>
<feature type="transmembrane region" description="Helical" evidence="1">
    <location>
        <begin position="164"/>
        <end position="186"/>
    </location>
</feature>
<feature type="domain" description="Nodulin-like" evidence="2">
    <location>
        <begin position="32"/>
        <end position="277"/>
    </location>
</feature>
<gene>
    <name evidence="3" type="ORF">VitviT2T_008960</name>
</gene>
<dbReference type="PANTHER" id="PTHR37212">
    <property type="entry name" value="ACTIN PROTEIN 2/3 COMPLEX SUBUNIT-LIKE PROTEIN"/>
    <property type="match status" value="1"/>
</dbReference>
<dbReference type="SUPFAM" id="SSF103473">
    <property type="entry name" value="MFS general substrate transporter"/>
    <property type="match status" value="1"/>
</dbReference>
<keyword evidence="4" id="KW-1185">Reference proteome</keyword>
<feature type="transmembrane region" description="Helical" evidence="1">
    <location>
        <begin position="230"/>
        <end position="251"/>
    </location>
</feature>